<dbReference type="Proteomes" id="UP001597297">
    <property type="component" value="Unassembled WGS sequence"/>
</dbReference>
<keyword evidence="4" id="KW-0904">Protein phosphatase</keyword>
<proteinExistence type="inferred from homology"/>
<dbReference type="SMART" id="SM00226">
    <property type="entry name" value="LMWPc"/>
    <property type="match status" value="1"/>
</dbReference>
<keyword evidence="3" id="KW-0378">Hydrolase</keyword>
<comment type="catalytic activity">
    <reaction evidence="5">
        <text>O-phospho-L-tyrosyl-[protein] + H2O = L-tyrosyl-[protein] + phosphate</text>
        <dbReference type="Rhea" id="RHEA:10684"/>
        <dbReference type="Rhea" id="RHEA-COMP:10136"/>
        <dbReference type="Rhea" id="RHEA-COMP:20101"/>
        <dbReference type="ChEBI" id="CHEBI:15377"/>
        <dbReference type="ChEBI" id="CHEBI:43474"/>
        <dbReference type="ChEBI" id="CHEBI:46858"/>
        <dbReference type="ChEBI" id="CHEBI:61978"/>
        <dbReference type="EC" id="3.1.3.48"/>
    </reaction>
</comment>
<keyword evidence="8" id="KW-1185">Reference proteome</keyword>
<dbReference type="PANTHER" id="PTHR11717">
    <property type="entry name" value="LOW MOLECULAR WEIGHT PROTEIN TYROSINE PHOSPHATASE"/>
    <property type="match status" value="1"/>
</dbReference>
<protein>
    <recommendedName>
        <fullName evidence="2">protein-tyrosine-phosphatase</fullName>
        <ecNumber evidence="2">3.1.3.48</ecNumber>
    </recommendedName>
</protein>
<evidence type="ECO:0000259" key="6">
    <source>
        <dbReference type="SMART" id="SM00226"/>
    </source>
</evidence>
<comment type="caution">
    <text evidence="7">The sequence shown here is derived from an EMBL/GenBank/DDBJ whole genome shotgun (WGS) entry which is preliminary data.</text>
</comment>
<name>A0ABW5E136_9BACT</name>
<gene>
    <name evidence="7" type="ORF">ACFSQZ_06205</name>
</gene>
<dbReference type="EC" id="3.1.3.48" evidence="2"/>
<evidence type="ECO:0000256" key="3">
    <source>
        <dbReference type="ARBA" id="ARBA00022801"/>
    </source>
</evidence>
<evidence type="ECO:0000256" key="1">
    <source>
        <dbReference type="ARBA" id="ARBA00011063"/>
    </source>
</evidence>
<accession>A0ABW5E136</accession>
<evidence type="ECO:0000256" key="4">
    <source>
        <dbReference type="ARBA" id="ARBA00022912"/>
    </source>
</evidence>
<feature type="domain" description="Phosphotyrosine protein phosphatase I" evidence="6">
    <location>
        <begin position="12"/>
        <end position="159"/>
    </location>
</feature>
<dbReference type="InterPro" id="IPR017867">
    <property type="entry name" value="Tyr_phospatase_low_mol_wt"/>
</dbReference>
<dbReference type="Gene3D" id="3.40.50.2300">
    <property type="match status" value="1"/>
</dbReference>
<evidence type="ECO:0000256" key="5">
    <source>
        <dbReference type="ARBA" id="ARBA00051722"/>
    </source>
</evidence>
<reference evidence="8" key="1">
    <citation type="journal article" date="2019" name="Int. J. Syst. Evol. Microbiol.">
        <title>The Global Catalogue of Microorganisms (GCM) 10K type strain sequencing project: providing services to taxonomists for standard genome sequencing and annotation.</title>
        <authorList>
            <consortium name="The Broad Institute Genomics Platform"/>
            <consortium name="The Broad Institute Genome Sequencing Center for Infectious Disease"/>
            <person name="Wu L."/>
            <person name="Ma J."/>
        </authorList>
    </citation>
    <scope>NUCLEOTIDE SEQUENCE [LARGE SCALE GENOMIC DNA]</scope>
    <source>
        <strain evidence="8">JCM 16545</strain>
    </source>
</reference>
<dbReference type="PRINTS" id="PR00719">
    <property type="entry name" value="LMWPTPASE"/>
</dbReference>
<dbReference type="PANTHER" id="PTHR11717:SF31">
    <property type="entry name" value="LOW MOLECULAR WEIGHT PROTEIN-TYROSINE-PHOSPHATASE ETP-RELATED"/>
    <property type="match status" value="1"/>
</dbReference>
<sequence length="165" mass="18018">MNCEFLIMNSEKRVLFVCTGNTCRSPMAEGFFRKAAEGNEKLVALGSAGVAAYDGDTISPDTQNELAQRGAALENFRSRSVTEQMLEDATHVFAMTNSHLAMLTDAFPDHAAKCYLVCDFIEINGKSGLDVPDPIGMGPRAYKQVGELFEHAIPSLIAFMESEED</sequence>
<comment type="similarity">
    <text evidence="1">Belongs to the low molecular weight phosphotyrosine protein phosphatase family.</text>
</comment>
<dbReference type="InterPro" id="IPR050438">
    <property type="entry name" value="LMW_PTPase"/>
</dbReference>
<dbReference type="Pfam" id="PF01451">
    <property type="entry name" value="LMWPc"/>
    <property type="match status" value="1"/>
</dbReference>
<dbReference type="InterPro" id="IPR036196">
    <property type="entry name" value="Ptyr_pPase_sf"/>
</dbReference>
<dbReference type="SUPFAM" id="SSF52788">
    <property type="entry name" value="Phosphotyrosine protein phosphatases I"/>
    <property type="match status" value="1"/>
</dbReference>
<dbReference type="EMBL" id="JBHUJC010000018">
    <property type="protein sequence ID" value="MFD2276052.1"/>
    <property type="molecule type" value="Genomic_DNA"/>
</dbReference>
<evidence type="ECO:0000313" key="7">
    <source>
        <dbReference type="EMBL" id="MFD2276052.1"/>
    </source>
</evidence>
<dbReference type="InterPro" id="IPR023485">
    <property type="entry name" value="Ptyr_pPase"/>
</dbReference>
<evidence type="ECO:0000313" key="8">
    <source>
        <dbReference type="Proteomes" id="UP001597297"/>
    </source>
</evidence>
<organism evidence="7 8">
    <name type="scientific">Rubritalea spongiae</name>
    <dbReference type="NCBI Taxonomy" id="430797"/>
    <lineage>
        <taxon>Bacteria</taxon>
        <taxon>Pseudomonadati</taxon>
        <taxon>Verrucomicrobiota</taxon>
        <taxon>Verrucomicrobiia</taxon>
        <taxon>Verrucomicrobiales</taxon>
        <taxon>Rubritaleaceae</taxon>
        <taxon>Rubritalea</taxon>
    </lineage>
</organism>
<evidence type="ECO:0000256" key="2">
    <source>
        <dbReference type="ARBA" id="ARBA00013064"/>
    </source>
</evidence>